<dbReference type="SUPFAM" id="SSF52058">
    <property type="entry name" value="L domain-like"/>
    <property type="match status" value="1"/>
</dbReference>
<dbReference type="Pfam" id="PF00931">
    <property type="entry name" value="NB-ARC"/>
    <property type="match status" value="1"/>
</dbReference>
<evidence type="ECO:0000256" key="5">
    <source>
        <dbReference type="ARBA" id="ARBA00022821"/>
    </source>
</evidence>
<feature type="domain" description="NB-ARC" evidence="7">
    <location>
        <begin position="41"/>
        <end position="186"/>
    </location>
</feature>
<dbReference type="Pfam" id="PF23247">
    <property type="entry name" value="LRR_RPS2"/>
    <property type="match status" value="1"/>
</dbReference>
<dbReference type="InterPro" id="IPR057135">
    <property type="entry name" value="At4g27190-like_LRR"/>
</dbReference>
<keyword evidence="4" id="KW-0547">Nucleotide-binding</keyword>
<dbReference type="PANTHER" id="PTHR33463">
    <property type="entry name" value="NB-ARC DOMAIN-CONTAINING PROTEIN-RELATED"/>
    <property type="match status" value="1"/>
</dbReference>
<keyword evidence="6" id="KW-0067">ATP-binding</keyword>
<dbReference type="Proteomes" id="UP001189624">
    <property type="component" value="Chromosome 1"/>
</dbReference>
<dbReference type="InterPro" id="IPR002182">
    <property type="entry name" value="NB-ARC"/>
</dbReference>
<dbReference type="EMBL" id="OY731398">
    <property type="protein sequence ID" value="CAJ1837498.1"/>
    <property type="molecule type" value="Genomic_DNA"/>
</dbReference>
<dbReference type="InterPro" id="IPR050905">
    <property type="entry name" value="Plant_NBS-LRR"/>
</dbReference>
<evidence type="ECO:0000256" key="4">
    <source>
        <dbReference type="ARBA" id="ARBA00022741"/>
    </source>
</evidence>
<dbReference type="PRINTS" id="PR00364">
    <property type="entry name" value="DISEASERSIST"/>
</dbReference>
<dbReference type="SMART" id="SM00369">
    <property type="entry name" value="LRR_TYP"/>
    <property type="match status" value="3"/>
</dbReference>
<dbReference type="PANTHER" id="PTHR33463:SF187">
    <property type="entry name" value="AND NB-ARC DOMAIN DISEASE RESISTANCE PROTEIN, PUTATIVE-RELATED"/>
    <property type="match status" value="1"/>
</dbReference>
<accession>A0AA86V5Y1</accession>
<dbReference type="GO" id="GO:0006952">
    <property type="term" value="P:defense response"/>
    <property type="evidence" value="ECO:0007669"/>
    <property type="project" value="UniProtKB-KW"/>
</dbReference>
<dbReference type="Pfam" id="PF13855">
    <property type="entry name" value="LRR_8"/>
    <property type="match status" value="2"/>
</dbReference>
<comment type="similarity">
    <text evidence="1">Belongs to the disease resistance NB-LRR family.</text>
</comment>
<dbReference type="Gene3D" id="3.40.50.300">
    <property type="entry name" value="P-loop containing nucleotide triphosphate hydrolases"/>
    <property type="match status" value="1"/>
</dbReference>
<proteinExistence type="inferred from homology"/>
<evidence type="ECO:0000313" key="9">
    <source>
        <dbReference type="EMBL" id="CAJ1837498.1"/>
    </source>
</evidence>
<keyword evidence="3" id="KW-0677">Repeat</keyword>
<evidence type="ECO:0008006" key="11">
    <source>
        <dbReference type="Google" id="ProtNLM"/>
    </source>
</evidence>
<evidence type="ECO:0000259" key="8">
    <source>
        <dbReference type="Pfam" id="PF23247"/>
    </source>
</evidence>
<keyword evidence="10" id="KW-1185">Reference proteome</keyword>
<evidence type="ECO:0000256" key="6">
    <source>
        <dbReference type="ARBA" id="ARBA00022840"/>
    </source>
</evidence>
<dbReference type="InterPro" id="IPR003591">
    <property type="entry name" value="Leu-rich_rpt_typical-subtyp"/>
</dbReference>
<dbReference type="InterPro" id="IPR027417">
    <property type="entry name" value="P-loop_NTPase"/>
</dbReference>
<feature type="domain" description="Disease resistance protein At4g27190-like leucine-rich repeats" evidence="8">
    <location>
        <begin position="705"/>
        <end position="809"/>
    </location>
</feature>
<dbReference type="FunFam" id="3.40.50.300:FF:001091">
    <property type="entry name" value="Probable disease resistance protein At1g61300"/>
    <property type="match status" value="1"/>
</dbReference>
<dbReference type="InterPro" id="IPR032675">
    <property type="entry name" value="LRR_dom_sf"/>
</dbReference>
<evidence type="ECO:0000256" key="2">
    <source>
        <dbReference type="ARBA" id="ARBA00022614"/>
    </source>
</evidence>
<evidence type="ECO:0000313" key="10">
    <source>
        <dbReference type="Proteomes" id="UP001189624"/>
    </source>
</evidence>
<organism evidence="9 10">
    <name type="scientific">Sphenostylis stenocarpa</name>
    <dbReference type="NCBI Taxonomy" id="92480"/>
    <lineage>
        <taxon>Eukaryota</taxon>
        <taxon>Viridiplantae</taxon>
        <taxon>Streptophyta</taxon>
        <taxon>Embryophyta</taxon>
        <taxon>Tracheophyta</taxon>
        <taxon>Spermatophyta</taxon>
        <taxon>Magnoliopsida</taxon>
        <taxon>eudicotyledons</taxon>
        <taxon>Gunneridae</taxon>
        <taxon>Pentapetalae</taxon>
        <taxon>rosids</taxon>
        <taxon>fabids</taxon>
        <taxon>Fabales</taxon>
        <taxon>Fabaceae</taxon>
        <taxon>Papilionoideae</taxon>
        <taxon>50 kb inversion clade</taxon>
        <taxon>NPAAA clade</taxon>
        <taxon>indigoferoid/millettioid clade</taxon>
        <taxon>Phaseoleae</taxon>
        <taxon>Sphenostylis</taxon>
    </lineage>
</organism>
<gene>
    <name evidence="9" type="ORF">AYBTSS11_LOCUS1566</name>
</gene>
<evidence type="ECO:0000256" key="1">
    <source>
        <dbReference type="ARBA" id="ARBA00008894"/>
    </source>
</evidence>
<dbReference type="InterPro" id="IPR042197">
    <property type="entry name" value="Apaf_helical"/>
</dbReference>
<dbReference type="SUPFAM" id="SSF52540">
    <property type="entry name" value="P-loop containing nucleoside triphosphate hydrolases"/>
    <property type="match status" value="1"/>
</dbReference>
<dbReference type="Gene3D" id="1.10.8.430">
    <property type="entry name" value="Helical domain of apoptotic protease-activating factors"/>
    <property type="match status" value="1"/>
</dbReference>
<sequence length="819" mass="94121">MNSAEESQKYKEIKQLTEGMQEHKENKPLVLSNEFVGWEYEENVKNMWELLGDDQVFIIGLCGMGGVGKTFLATYMENEIKRKGTFGDVFWINVSQDFSILKLQHNIAETIGVKLNRDDERTRAAILTSELEKRGKSVFILDDVWNYIDLEKVGIPLGLKGNKLIITSRLKHVCQQMDCLPNNLITIHPLGYPDDDDDDGGEAWELFLLRLGHHGTPAILPPEVEYIAKSVVKNSRGLPLAINVMARTMKGRQDDIHWWRHALNKLDKVMEEIFATLKHSYDNLIEKDVKKYFLYCALLPDIYHSDYFIKRIFETEFSNRKGSLEDIFDDAKVIVDKLDDHSLLLRDEECRRMHNLVRKMACYDKMMVKRHEKLKKIPDIEEWTIDLEAVSLAGNNIKEIPESTSPNCPHLSWLILSHNSICYIPDSLFTHMNALTILDLSRNRELKCLPNSLSNLRSLTSLVLSGCFKLEYIPPLGELQALLRLDLSQCSILQVPPEGLENLINLKWLDLSRNYKMLVRGNVLSKLISMRVLDLRYCSGIEVIDVQGMSMLDCFRASFVDQDNYIRYMQEIQCRDYGPKTYLILMGKCEGWMPCYMDPIYLEFKGRRVCFGDCEELPYLLPRDLKELNVTNNDQWECLCGTLSWNNPPSLKKIYISDCRRLKSLLCLSNSCSLCTNIQNLQSLSVYNLEGLTAIGKDVDLTQSLSPRGVFFHLKKLYINDCHKIETLLTPGLVPQLHNLEYMTVSSCYSMKEIFAEHDNGDGNNLNITLPKLITFKLSTLPLLKIVSKGTLVCRSKNILEIRGCPKLEMFPKIQVFCG</sequence>
<evidence type="ECO:0000256" key="3">
    <source>
        <dbReference type="ARBA" id="ARBA00022737"/>
    </source>
</evidence>
<dbReference type="Gramene" id="rna-AYBTSS11_LOCUS1566">
    <property type="protein sequence ID" value="CAJ1837498.1"/>
    <property type="gene ID" value="gene-AYBTSS11_LOCUS1566"/>
</dbReference>
<keyword evidence="2" id="KW-0433">Leucine-rich repeat</keyword>
<evidence type="ECO:0000259" key="7">
    <source>
        <dbReference type="Pfam" id="PF00931"/>
    </source>
</evidence>
<keyword evidence="5" id="KW-0611">Plant defense</keyword>
<name>A0AA86V5Y1_9FABA</name>
<dbReference type="AlphaFoldDB" id="A0AA86V5Y1"/>
<reference evidence="9" key="1">
    <citation type="submission" date="2023-10" db="EMBL/GenBank/DDBJ databases">
        <authorList>
            <person name="Domelevo Entfellner J.-B."/>
        </authorList>
    </citation>
    <scope>NUCLEOTIDE SEQUENCE</scope>
</reference>
<dbReference type="Gene3D" id="3.80.10.10">
    <property type="entry name" value="Ribonuclease Inhibitor"/>
    <property type="match status" value="2"/>
</dbReference>
<dbReference type="InterPro" id="IPR001611">
    <property type="entry name" value="Leu-rich_rpt"/>
</dbReference>
<dbReference type="GO" id="GO:0043531">
    <property type="term" value="F:ADP binding"/>
    <property type="evidence" value="ECO:0007669"/>
    <property type="project" value="InterPro"/>
</dbReference>
<dbReference type="GO" id="GO:0005524">
    <property type="term" value="F:ATP binding"/>
    <property type="evidence" value="ECO:0007669"/>
    <property type="project" value="UniProtKB-KW"/>
</dbReference>
<protein>
    <recommendedName>
        <fullName evidence="11">NB-ARC domain-containing protein</fullName>
    </recommendedName>
</protein>